<dbReference type="InParanoid" id="A0A2P5F853"/>
<dbReference type="EMBL" id="JXTC01000055">
    <property type="protein sequence ID" value="PON93964.1"/>
    <property type="molecule type" value="Genomic_DNA"/>
</dbReference>
<comment type="caution">
    <text evidence="1">The sequence shown here is derived from an EMBL/GenBank/DDBJ whole genome shotgun (WGS) entry which is preliminary data.</text>
</comment>
<proteinExistence type="predicted"/>
<organism evidence="1 2">
    <name type="scientific">Trema orientale</name>
    <name type="common">Charcoal tree</name>
    <name type="synonym">Celtis orientalis</name>
    <dbReference type="NCBI Taxonomy" id="63057"/>
    <lineage>
        <taxon>Eukaryota</taxon>
        <taxon>Viridiplantae</taxon>
        <taxon>Streptophyta</taxon>
        <taxon>Embryophyta</taxon>
        <taxon>Tracheophyta</taxon>
        <taxon>Spermatophyta</taxon>
        <taxon>Magnoliopsida</taxon>
        <taxon>eudicotyledons</taxon>
        <taxon>Gunneridae</taxon>
        <taxon>Pentapetalae</taxon>
        <taxon>rosids</taxon>
        <taxon>fabids</taxon>
        <taxon>Rosales</taxon>
        <taxon>Cannabaceae</taxon>
        <taxon>Trema</taxon>
    </lineage>
</organism>
<accession>A0A2P5F853</accession>
<dbReference type="AlphaFoldDB" id="A0A2P5F853"/>
<reference evidence="2" key="1">
    <citation type="submission" date="2016-06" db="EMBL/GenBank/DDBJ databases">
        <title>Parallel loss of symbiosis genes in relatives of nitrogen-fixing non-legume Parasponia.</title>
        <authorList>
            <person name="Van Velzen R."/>
            <person name="Holmer R."/>
            <person name="Bu F."/>
            <person name="Rutten L."/>
            <person name="Van Zeijl A."/>
            <person name="Liu W."/>
            <person name="Santuari L."/>
            <person name="Cao Q."/>
            <person name="Sharma T."/>
            <person name="Shen D."/>
            <person name="Roswanjaya Y."/>
            <person name="Wardhani T."/>
            <person name="Kalhor M.S."/>
            <person name="Jansen J."/>
            <person name="Van den Hoogen J."/>
            <person name="Gungor B."/>
            <person name="Hartog M."/>
            <person name="Hontelez J."/>
            <person name="Verver J."/>
            <person name="Yang W.-C."/>
            <person name="Schijlen E."/>
            <person name="Repin R."/>
            <person name="Schilthuizen M."/>
            <person name="Schranz E."/>
            <person name="Heidstra R."/>
            <person name="Miyata K."/>
            <person name="Fedorova E."/>
            <person name="Kohlen W."/>
            <person name="Bisseling T."/>
            <person name="Smit S."/>
            <person name="Geurts R."/>
        </authorList>
    </citation>
    <scope>NUCLEOTIDE SEQUENCE [LARGE SCALE GENOMIC DNA]</scope>
    <source>
        <strain evidence="2">cv. RG33-2</strain>
    </source>
</reference>
<keyword evidence="2" id="KW-1185">Reference proteome</keyword>
<sequence>MREDLKVERIVTSTNSWGLPSAPLSPSRTYPLSSALKLAISQALRLSPVSISLGSFCWLSHSPAEAASHRNPNHLAVSLSFTHRLSAHSSLRGVLQLHGSGSLRQLKKSFSSNPGFNLQARERKYFTLVRTFY</sequence>
<evidence type="ECO:0000313" key="2">
    <source>
        <dbReference type="Proteomes" id="UP000237000"/>
    </source>
</evidence>
<name>A0A2P5F853_TREOI</name>
<gene>
    <name evidence="1" type="ORF">TorRG33x02_103540</name>
</gene>
<protein>
    <submittedName>
        <fullName evidence="1">Uncharacterized protein</fullName>
    </submittedName>
</protein>
<dbReference type="Proteomes" id="UP000237000">
    <property type="component" value="Unassembled WGS sequence"/>
</dbReference>
<evidence type="ECO:0000313" key="1">
    <source>
        <dbReference type="EMBL" id="PON93964.1"/>
    </source>
</evidence>